<dbReference type="Proteomes" id="UP000028486">
    <property type="component" value="Chromosome"/>
</dbReference>
<name>A0A076FHV2_9BACT</name>
<feature type="transmembrane region" description="Helical" evidence="10">
    <location>
        <begin position="121"/>
        <end position="142"/>
    </location>
</feature>
<dbReference type="EMBL" id="CP009043">
    <property type="protein sequence ID" value="AII15369.1"/>
    <property type="molecule type" value="Genomic_DNA"/>
</dbReference>
<feature type="transmembrane region" description="Helical" evidence="10">
    <location>
        <begin position="32"/>
        <end position="54"/>
    </location>
</feature>
<evidence type="ECO:0000256" key="4">
    <source>
        <dbReference type="ARBA" id="ARBA00022538"/>
    </source>
</evidence>
<dbReference type="GO" id="GO:0005886">
    <property type="term" value="C:plasma membrane"/>
    <property type="evidence" value="ECO:0007669"/>
    <property type="project" value="UniProtKB-SubCell"/>
</dbReference>
<evidence type="ECO:0000313" key="11">
    <source>
        <dbReference type="EMBL" id="AII15369.1"/>
    </source>
</evidence>
<keyword evidence="9 10" id="KW-0472">Membrane</keyword>
<dbReference type="AlphaFoldDB" id="A0A076FHV2"/>
<feature type="transmembrane region" description="Helical" evidence="10">
    <location>
        <begin position="284"/>
        <end position="317"/>
    </location>
</feature>
<dbReference type="eggNOG" id="COG0168">
    <property type="taxonomic scope" value="Bacteria"/>
</dbReference>
<dbReference type="PANTHER" id="PTHR32024:SF1">
    <property type="entry name" value="KTR SYSTEM POTASSIUM UPTAKE PROTEIN B"/>
    <property type="match status" value="1"/>
</dbReference>
<comment type="subcellular location">
    <subcellularLocation>
        <location evidence="1">Cell membrane</location>
        <topology evidence="1">Multi-pass membrane protein</topology>
    </subcellularLocation>
</comment>
<evidence type="ECO:0000256" key="8">
    <source>
        <dbReference type="ARBA" id="ARBA00023065"/>
    </source>
</evidence>
<feature type="transmembrane region" description="Helical" evidence="10">
    <location>
        <begin position="219"/>
        <end position="238"/>
    </location>
</feature>
<feature type="transmembrane region" description="Helical" evidence="10">
    <location>
        <begin position="338"/>
        <end position="359"/>
    </location>
</feature>
<proteinExistence type="predicted"/>
<keyword evidence="7 10" id="KW-1133">Transmembrane helix</keyword>
<keyword evidence="6" id="KW-0630">Potassium</keyword>
<evidence type="ECO:0000256" key="9">
    <source>
        <dbReference type="ARBA" id="ARBA00023136"/>
    </source>
</evidence>
<keyword evidence="8" id="KW-0406">Ion transport</keyword>
<dbReference type="OrthoDB" id="9810952at2"/>
<dbReference type="InterPro" id="IPR003445">
    <property type="entry name" value="Cat_transpt"/>
</dbReference>
<keyword evidence="4" id="KW-0633">Potassium transport</keyword>
<evidence type="ECO:0000256" key="2">
    <source>
        <dbReference type="ARBA" id="ARBA00022448"/>
    </source>
</evidence>
<evidence type="ECO:0000256" key="7">
    <source>
        <dbReference type="ARBA" id="ARBA00022989"/>
    </source>
</evidence>
<dbReference type="Pfam" id="PF02386">
    <property type="entry name" value="TrkH"/>
    <property type="match status" value="1"/>
</dbReference>
<keyword evidence="12" id="KW-1185">Reference proteome</keyword>
<gene>
    <name evidence="11" type="primary">ktrB</name>
    <name evidence="11" type="ORF">CIG1485E_1546</name>
</gene>
<reference evidence="12" key="1">
    <citation type="journal article" date="2014" name="Genome Announc.">
        <title>Complete Genome Sequence of Campylobacter iguaniorum Strain 1485ET, Isolated from a Bearded Dragon (Pogona vitticeps).</title>
        <authorList>
            <person name="Gilbert M.J."/>
            <person name="Miller W.G."/>
            <person name="Yee E."/>
            <person name="Kik M."/>
            <person name="Wagenaar J.A."/>
            <person name="Duim B."/>
        </authorList>
    </citation>
    <scope>NUCLEOTIDE SEQUENCE [LARGE SCALE GENOMIC DNA]</scope>
    <source>
        <strain evidence="12">1485E</strain>
    </source>
</reference>
<evidence type="ECO:0000256" key="5">
    <source>
        <dbReference type="ARBA" id="ARBA00022692"/>
    </source>
</evidence>
<dbReference type="HOGENOM" id="CLU_026429_0_1_7"/>
<feature type="transmembrane region" description="Helical" evidence="10">
    <location>
        <begin position="66"/>
        <end position="90"/>
    </location>
</feature>
<sequence>MNKIFLTILISYVLLAFLGAVILSFDVMRVRPIAFIDLLFTATSAVCVTGLIVANTATDFSIYGQGIILLLIQAGGFGYMSLAGFLFLLIGKRVDFKGKMTLKESLDYPTMQGLIKYLKKIFIFTLCIELVGAVLLTLNFMLDMSLTKAIWAGIFHSVSAFNNAGFSIFEYNLMGYRDNFVLNLTICFLIIFGGLGFLVLSECFNFYKKSSRISIHTRIVLIATAICLVLGIFVLLVFEWNNPKSIGEYDVFSKFLTTFFASVNLRTSGFNTIDLSTLNDQSLFFSSLLMIVGAAPGGTAGGIKVTTVAVLLIYAYCSLRDKDPVVFKREIPEAIVKKAFLIFIIATLYIVVSIMILSATNDKTNSFFLGLLFEICSAFGTVGVSVGDGGSLSLSAKFSEFGKLYIILLMFMGRVGVLVFSMAILKKSKSINIKYPQEGVVL</sequence>
<dbReference type="NCBIfam" id="TIGR00933">
    <property type="entry name" value="2a38"/>
    <property type="match status" value="1"/>
</dbReference>
<dbReference type="RefSeq" id="WP_038455193.1">
    <property type="nucleotide sequence ID" value="NZ_CP009043.1"/>
</dbReference>
<evidence type="ECO:0000256" key="10">
    <source>
        <dbReference type="SAM" id="Phobius"/>
    </source>
</evidence>
<feature type="transmembrane region" description="Helical" evidence="10">
    <location>
        <begin position="404"/>
        <end position="425"/>
    </location>
</feature>
<feature type="transmembrane region" description="Helical" evidence="10">
    <location>
        <begin position="180"/>
        <end position="207"/>
    </location>
</feature>
<dbReference type="PANTHER" id="PTHR32024">
    <property type="entry name" value="TRK SYSTEM POTASSIUM UPTAKE PROTEIN TRKG-RELATED"/>
    <property type="match status" value="1"/>
</dbReference>
<dbReference type="KEGG" id="caj:CIG1485E_1546"/>
<dbReference type="STRING" id="1244531.CIG2463D_1743"/>
<accession>A0A076FHV2</accession>
<organism evidence="11 12">
    <name type="scientific">Campylobacter iguaniorum</name>
    <dbReference type="NCBI Taxonomy" id="1244531"/>
    <lineage>
        <taxon>Bacteria</taxon>
        <taxon>Pseudomonadati</taxon>
        <taxon>Campylobacterota</taxon>
        <taxon>Epsilonproteobacteria</taxon>
        <taxon>Campylobacterales</taxon>
        <taxon>Campylobacteraceae</taxon>
        <taxon>Campylobacter</taxon>
    </lineage>
</organism>
<evidence type="ECO:0000313" key="12">
    <source>
        <dbReference type="Proteomes" id="UP000028486"/>
    </source>
</evidence>
<keyword evidence="3" id="KW-1003">Cell membrane</keyword>
<feature type="transmembrane region" description="Helical" evidence="10">
    <location>
        <begin position="6"/>
        <end position="25"/>
    </location>
</feature>
<evidence type="ECO:0000256" key="6">
    <source>
        <dbReference type="ARBA" id="ARBA00022958"/>
    </source>
</evidence>
<evidence type="ECO:0000256" key="3">
    <source>
        <dbReference type="ARBA" id="ARBA00022475"/>
    </source>
</evidence>
<keyword evidence="5 10" id="KW-0812">Transmembrane</keyword>
<dbReference type="GO" id="GO:0015379">
    <property type="term" value="F:potassium:chloride symporter activity"/>
    <property type="evidence" value="ECO:0007669"/>
    <property type="project" value="InterPro"/>
</dbReference>
<dbReference type="InterPro" id="IPR004772">
    <property type="entry name" value="TrkH"/>
</dbReference>
<evidence type="ECO:0000256" key="1">
    <source>
        <dbReference type="ARBA" id="ARBA00004651"/>
    </source>
</evidence>
<protein>
    <submittedName>
        <fullName evidence="11">Potassium transporter KtrAB, KtrB subunit</fullName>
    </submittedName>
</protein>
<keyword evidence="2" id="KW-0813">Transport</keyword>